<dbReference type="InterPro" id="IPR022537">
    <property type="entry name" value="TRSP_dom"/>
</dbReference>
<dbReference type="EMBL" id="UFUW01000001">
    <property type="protein sequence ID" value="SUX25602.1"/>
    <property type="molecule type" value="Genomic_DNA"/>
</dbReference>
<dbReference type="Pfam" id="PF15609">
    <property type="entry name" value="PRTase_2"/>
    <property type="match status" value="1"/>
</dbReference>
<dbReference type="AlphaFoldDB" id="A0A381EF66"/>
<name>A0A381EF66_9GAMM</name>
<accession>A0A381EF66</accession>
<proteinExistence type="predicted"/>
<evidence type="ECO:0000313" key="3">
    <source>
        <dbReference type="EMBL" id="SUX25602.1"/>
    </source>
</evidence>
<dbReference type="InterPro" id="IPR029057">
    <property type="entry name" value="PRTase-like"/>
</dbReference>
<feature type="domain" description="Orotate phosphoribosyltransferase-like" evidence="2">
    <location>
        <begin position="25"/>
        <end position="197"/>
    </location>
</feature>
<reference evidence="3 4" key="1">
    <citation type="submission" date="2018-06" db="EMBL/GenBank/DDBJ databases">
        <authorList>
            <consortium name="Pathogen Informatics"/>
            <person name="Doyle S."/>
        </authorList>
    </citation>
    <scope>NUCLEOTIDE SEQUENCE [LARGE SCALE GENOMIC DNA]</scope>
    <source>
        <strain evidence="3 4">NCTC13294</strain>
    </source>
</reference>
<protein>
    <submittedName>
        <fullName evidence="3">Protein of uncharacterized function (DUF3706)</fullName>
    </submittedName>
</protein>
<dbReference type="InterPro" id="IPR041688">
    <property type="entry name" value="PRTase_2"/>
</dbReference>
<gene>
    <name evidence="3" type="ORF">NCTC13294_02516</name>
</gene>
<dbReference type="InterPro" id="IPR011214">
    <property type="entry name" value="UCP020967"/>
</dbReference>
<keyword evidence="4" id="KW-1185">Reference proteome</keyword>
<evidence type="ECO:0000259" key="1">
    <source>
        <dbReference type="Pfam" id="PF12500"/>
    </source>
</evidence>
<dbReference type="CDD" id="cd06223">
    <property type="entry name" value="PRTases_typeI"/>
    <property type="match status" value="1"/>
</dbReference>
<evidence type="ECO:0000313" key="4">
    <source>
        <dbReference type="Proteomes" id="UP000254572"/>
    </source>
</evidence>
<evidence type="ECO:0000259" key="2">
    <source>
        <dbReference type="Pfam" id="PF15609"/>
    </source>
</evidence>
<feature type="domain" description="TRSP" evidence="1">
    <location>
        <begin position="233"/>
        <end position="344"/>
    </location>
</feature>
<dbReference type="SUPFAM" id="SSF53271">
    <property type="entry name" value="PRTase-like"/>
    <property type="match status" value="1"/>
</dbReference>
<dbReference type="InterPro" id="IPR000836">
    <property type="entry name" value="PRTase_dom"/>
</dbReference>
<dbReference type="Proteomes" id="UP000254572">
    <property type="component" value="Unassembled WGS sequence"/>
</dbReference>
<organism evidence="3 4">
    <name type="scientific">Cardiobacterium valvarum</name>
    <dbReference type="NCBI Taxonomy" id="194702"/>
    <lineage>
        <taxon>Bacteria</taxon>
        <taxon>Pseudomonadati</taxon>
        <taxon>Pseudomonadota</taxon>
        <taxon>Gammaproteobacteria</taxon>
        <taxon>Cardiobacteriales</taxon>
        <taxon>Cardiobacteriaceae</taxon>
        <taxon>Cardiobacterium</taxon>
    </lineage>
</organism>
<sequence length="366" mass="39797">MPAYTLPYGTLHLDIDHADLPPDDLFALGARDNPRRVFLFVSKVLGKHIPVPTATLVRVHRLLAAKLPADLPAPVLFIGMAETATALAQGVFEAWLATHSATPALYLHTSRLRVKGADICPFEESHSHAAQQWLHLPAERGLLNAAQSLVLIDDELSTGNTFRALASALRPQLPALRTTHWLSLTDFSPPAAARDVQRHSLLRGRWHYEATATVPPVASVQEAPITIADSGFGRLGIRQAVRLDSAVWAETGDIGAGARVLVLGTGEFIHPPAVFARELAARSGADVYLQSSSRSPALPWGALPHKRSFADPYDAGVPYYLYNLATPDAYDHIFICHEHPANAALRETAATLDARLLHLRAKRDKT</sequence>
<dbReference type="Pfam" id="PF12500">
    <property type="entry name" value="TRSP"/>
    <property type="match status" value="1"/>
</dbReference>
<dbReference type="PIRSF" id="PIRSF020967">
    <property type="entry name" value="UCP020967"/>
    <property type="match status" value="1"/>
</dbReference>